<keyword evidence="2" id="KW-1185">Reference proteome</keyword>
<gene>
    <name evidence="1" type="ordered locus">Igni_0027</name>
</gene>
<name>A8A8F9_IGNH4</name>
<dbReference type="EMBL" id="CP000816">
    <property type="protein sequence ID" value="ABU81211.1"/>
    <property type="molecule type" value="Genomic_DNA"/>
</dbReference>
<dbReference type="Proteomes" id="UP000000262">
    <property type="component" value="Chromosome"/>
</dbReference>
<dbReference type="HOGENOM" id="CLU_2165231_0_0_2"/>
<protein>
    <submittedName>
        <fullName evidence="1">Uncharacterized protein</fullName>
    </submittedName>
</protein>
<evidence type="ECO:0000313" key="1">
    <source>
        <dbReference type="EMBL" id="ABU81211.1"/>
    </source>
</evidence>
<dbReference type="KEGG" id="iho:Igni_0027"/>
<dbReference type="GeneID" id="5563027"/>
<dbReference type="OrthoDB" id="380574at2157"/>
<proteinExistence type="predicted"/>
<dbReference type="eggNOG" id="arCOG00569">
    <property type="taxonomic scope" value="Archaea"/>
</dbReference>
<dbReference type="AlphaFoldDB" id="A8A8F9"/>
<dbReference type="RefSeq" id="WP_011998063.1">
    <property type="nucleotide sequence ID" value="NC_009776.1"/>
</dbReference>
<accession>A8A8F9</accession>
<dbReference type="PhylomeDB" id="A8A8F9"/>
<organism evidence="1 2">
    <name type="scientific">Ignicoccus hospitalis (strain KIN4/I / DSM 18386 / JCM 14125)</name>
    <dbReference type="NCBI Taxonomy" id="453591"/>
    <lineage>
        <taxon>Archaea</taxon>
        <taxon>Thermoproteota</taxon>
        <taxon>Thermoprotei</taxon>
        <taxon>Desulfurococcales</taxon>
        <taxon>Desulfurococcaceae</taxon>
        <taxon>Ignicoccus</taxon>
    </lineage>
</organism>
<reference evidence="1 2" key="1">
    <citation type="journal article" date="2008" name="Genome Biol.">
        <title>A genomic analysis of the archaeal system Ignicoccus hospitalis-Nanoarchaeum equitans.</title>
        <authorList>
            <person name="Podar M."/>
            <person name="Anderson I."/>
            <person name="Makarova K.S."/>
            <person name="Elkins J.G."/>
            <person name="Ivanova N."/>
            <person name="Wall M.A."/>
            <person name="Lykidis A."/>
            <person name="Mavromatis K."/>
            <person name="Sun H."/>
            <person name="Hudson M.E."/>
            <person name="Chen W."/>
            <person name="Deciu C."/>
            <person name="Hutchison D."/>
            <person name="Eads J.R."/>
            <person name="Anderson A."/>
            <person name="Fernandes F."/>
            <person name="Szeto E."/>
            <person name="Lapidus A."/>
            <person name="Kyrpides N.C."/>
            <person name="Saier M.H.Jr."/>
            <person name="Richardson P.M."/>
            <person name="Rachel R."/>
            <person name="Huber H."/>
            <person name="Eisen J.A."/>
            <person name="Koonin E.V."/>
            <person name="Keller M."/>
            <person name="Stetter K.O."/>
        </authorList>
    </citation>
    <scope>NUCLEOTIDE SEQUENCE [LARGE SCALE GENOMIC DNA]</scope>
    <source>
        <strain evidence="2">KIN4/I / DSM 18386 / JCM 14125</strain>
    </source>
</reference>
<sequence>MKPDFLRQIFNVVLASHLLDERTTKEARKLVWAAENKYKFSSFDNPDPTENLKKYLESSDFDEVLRLLKRKKEVVEDLVTAIETYYGTQLAEIVRRKLAELTQEGSESSS</sequence>
<evidence type="ECO:0000313" key="2">
    <source>
        <dbReference type="Proteomes" id="UP000000262"/>
    </source>
</evidence>